<evidence type="ECO:0000256" key="4">
    <source>
        <dbReference type="ARBA" id="ARBA00022801"/>
    </source>
</evidence>
<protein>
    <recommendedName>
        <fullName evidence="6">Very short patch repair endonuclease</fullName>
        <ecNumber evidence="6">3.1.-.-</ecNumber>
    </recommendedName>
</protein>
<keyword evidence="2 6" id="KW-0255">Endonuclease</keyword>
<evidence type="ECO:0000256" key="3">
    <source>
        <dbReference type="ARBA" id="ARBA00022763"/>
    </source>
</evidence>
<comment type="similarity">
    <text evidence="6">Belongs to the vsr family.</text>
</comment>
<name>A0ABX0J408_9BACL</name>
<dbReference type="EMBL" id="JAAOIW010000002">
    <property type="protein sequence ID" value="NHN29563.1"/>
    <property type="molecule type" value="Genomic_DNA"/>
</dbReference>
<sequence>MADNVSKEKRSKIMKSIRSQTQLENSVSKELWRRGLRFRKNVKNLMGTPDIAISKYKVVIFIDSCFWHYCPRHGHFPKSNEDYWAQKIYRNSKRDYFVTSTYISHGWHILRIWEHQLKEDFEKCIHYILQFVELAKQANNKK</sequence>
<evidence type="ECO:0000313" key="7">
    <source>
        <dbReference type="EMBL" id="NHN29563.1"/>
    </source>
</evidence>
<keyword evidence="1 6" id="KW-0540">Nuclease</keyword>
<dbReference type="Pfam" id="PF03852">
    <property type="entry name" value="Vsr"/>
    <property type="match status" value="1"/>
</dbReference>
<organism evidence="7 8">
    <name type="scientific">Paenibacillus agricola</name>
    <dbReference type="NCBI Taxonomy" id="2716264"/>
    <lineage>
        <taxon>Bacteria</taxon>
        <taxon>Bacillati</taxon>
        <taxon>Bacillota</taxon>
        <taxon>Bacilli</taxon>
        <taxon>Bacillales</taxon>
        <taxon>Paenibacillaceae</taxon>
        <taxon>Paenibacillus</taxon>
    </lineage>
</organism>
<keyword evidence="4 6" id="KW-0378">Hydrolase</keyword>
<comment type="caution">
    <text evidence="7">The sequence shown here is derived from an EMBL/GenBank/DDBJ whole genome shotgun (WGS) entry which is preliminary data.</text>
</comment>
<gene>
    <name evidence="7" type="ORF">G9U52_06915</name>
</gene>
<dbReference type="InterPro" id="IPR011335">
    <property type="entry name" value="Restrct_endonuc-II-like"/>
</dbReference>
<dbReference type="Proteomes" id="UP001165962">
    <property type="component" value="Unassembled WGS sequence"/>
</dbReference>
<dbReference type="InterPro" id="IPR004603">
    <property type="entry name" value="DNA_mismatch_endonuc_vsr"/>
</dbReference>
<dbReference type="RefSeq" id="WP_166147636.1">
    <property type="nucleotide sequence ID" value="NZ_JAAOIW010000002.1"/>
</dbReference>
<dbReference type="SUPFAM" id="SSF52980">
    <property type="entry name" value="Restriction endonuclease-like"/>
    <property type="match status" value="1"/>
</dbReference>
<keyword evidence="3 6" id="KW-0227">DNA damage</keyword>
<proteinExistence type="inferred from homology"/>
<dbReference type="NCBIfam" id="TIGR00632">
    <property type="entry name" value="vsr"/>
    <property type="match status" value="1"/>
</dbReference>
<dbReference type="Gene3D" id="3.40.960.10">
    <property type="entry name" value="VSR Endonuclease"/>
    <property type="match status" value="1"/>
</dbReference>
<keyword evidence="8" id="KW-1185">Reference proteome</keyword>
<dbReference type="EC" id="3.1.-.-" evidence="6"/>
<dbReference type="PIRSF" id="PIRSF018267">
    <property type="entry name" value="VSR_endonuc"/>
    <property type="match status" value="1"/>
</dbReference>
<evidence type="ECO:0000256" key="1">
    <source>
        <dbReference type="ARBA" id="ARBA00022722"/>
    </source>
</evidence>
<evidence type="ECO:0000256" key="2">
    <source>
        <dbReference type="ARBA" id="ARBA00022759"/>
    </source>
</evidence>
<reference evidence="7" key="1">
    <citation type="submission" date="2020-03" db="EMBL/GenBank/DDBJ databases">
        <title>Draft sequencing of Paenibacilllus sp. S3N08.</title>
        <authorList>
            <person name="Kim D.-U."/>
        </authorList>
    </citation>
    <scope>NUCLEOTIDE SEQUENCE</scope>
    <source>
        <strain evidence="7">S3N08</strain>
    </source>
</reference>
<dbReference type="GO" id="GO:0004519">
    <property type="term" value="F:endonuclease activity"/>
    <property type="evidence" value="ECO:0007669"/>
    <property type="project" value="UniProtKB-KW"/>
</dbReference>
<keyword evidence="5 6" id="KW-0234">DNA repair</keyword>
<dbReference type="CDD" id="cd00221">
    <property type="entry name" value="Vsr"/>
    <property type="match status" value="1"/>
</dbReference>
<comment type="function">
    <text evidence="6">May nick specific sequences that contain T:G mispairs resulting from m5C-deamination.</text>
</comment>
<evidence type="ECO:0000313" key="8">
    <source>
        <dbReference type="Proteomes" id="UP001165962"/>
    </source>
</evidence>
<evidence type="ECO:0000256" key="6">
    <source>
        <dbReference type="PIRNR" id="PIRNR018267"/>
    </source>
</evidence>
<evidence type="ECO:0000256" key="5">
    <source>
        <dbReference type="ARBA" id="ARBA00023204"/>
    </source>
</evidence>
<accession>A0ABX0J408</accession>